<evidence type="ECO:0000313" key="2">
    <source>
        <dbReference type="EMBL" id="MBE9033165.1"/>
    </source>
</evidence>
<dbReference type="CDD" id="cd04301">
    <property type="entry name" value="NAT_SF"/>
    <property type="match status" value="1"/>
</dbReference>
<keyword evidence="3" id="KW-1185">Reference proteome</keyword>
<protein>
    <submittedName>
        <fullName evidence="2">Acetyltransferase</fullName>
    </submittedName>
</protein>
<dbReference type="Proteomes" id="UP000625316">
    <property type="component" value="Unassembled WGS sequence"/>
</dbReference>
<dbReference type="Gene3D" id="3.40.630.30">
    <property type="match status" value="1"/>
</dbReference>
<sequence length="177" mass="20150">MPQTIGEPKINLRPAVPSDLALLRIWDEQPHVIASDPDDDWEWETELHRNPDWREQLIAELDGRPIGCIQIIDPALEESHYWGDVPGGLRAIDIWIGDAIDLGKGYGTQMMALAIDRCFAEPTVTAILVDPLANNIRAHRFYQRLGFKPTARCAFDGQDCLVHRLDRSQDESDERLR</sequence>
<dbReference type="PANTHER" id="PTHR43415">
    <property type="entry name" value="SPERMIDINE N(1)-ACETYLTRANSFERASE"/>
    <property type="match status" value="1"/>
</dbReference>
<dbReference type="GO" id="GO:0016747">
    <property type="term" value="F:acyltransferase activity, transferring groups other than amino-acyl groups"/>
    <property type="evidence" value="ECO:0007669"/>
    <property type="project" value="InterPro"/>
</dbReference>
<organism evidence="2 3">
    <name type="scientific">Romeriopsis navalis LEGE 11480</name>
    <dbReference type="NCBI Taxonomy" id="2777977"/>
    <lineage>
        <taxon>Bacteria</taxon>
        <taxon>Bacillati</taxon>
        <taxon>Cyanobacteriota</taxon>
        <taxon>Cyanophyceae</taxon>
        <taxon>Leptolyngbyales</taxon>
        <taxon>Leptolyngbyaceae</taxon>
        <taxon>Romeriopsis</taxon>
        <taxon>Romeriopsis navalis</taxon>
    </lineage>
</organism>
<dbReference type="InterPro" id="IPR000182">
    <property type="entry name" value="GNAT_dom"/>
</dbReference>
<accession>A0A928VRH0</accession>
<evidence type="ECO:0000259" key="1">
    <source>
        <dbReference type="PROSITE" id="PS51186"/>
    </source>
</evidence>
<reference evidence="2" key="1">
    <citation type="submission" date="2020-10" db="EMBL/GenBank/DDBJ databases">
        <authorList>
            <person name="Castelo-Branco R."/>
            <person name="Eusebio N."/>
            <person name="Adriana R."/>
            <person name="Vieira A."/>
            <person name="Brugerolle De Fraissinette N."/>
            <person name="Rezende De Castro R."/>
            <person name="Schneider M.P."/>
            <person name="Vasconcelos V."/>
            <person name="Leao P.N."/>
        </authorList>
    </citation>
    <scope>NUCLEOTIDE SEQUENCE</scope>
    <source>
        <strain evidence="2">LEGE 11480</strain>
    </source>
</reference>
<evidence type="ECO:0000313" key="3">
    <source>
        <dbReference type="Proteomes" id="UP000625316"/>
    </source>
</evidence>
<gene>
    <name evidence="2" type="ORF">IQ266_25845</name>
</gene>
<dbReference type="PROSITE" id="PS51186">
    <property type="entry name" value="GNAT"/>
    <property type="match status" value="1"/>
</dbReference>
<proteinExistence type="predicted"/>
<dbReference type="RefSeq" id="WP_264327975.1">
    <property type="nucleotide sequence ID" value="NZ_JADEXQ010000158.1"/>
</dbReference>
<dbReference type="EMBL" id="JADEXQ010000158">
    <property type="protein sequence ID" value="MBE9033165.1"/>
    <property type="molecule type" value="Genomic_DNA"/>
</dbReference>
<dbReference type="PANTHER" id="PTHR43415:SF3">
    <property type="entry name" value="GNAT-FAMILY ACETYLTRANSFERASE"/>
    <property type="match status" value="1"/>
</dbReference>
<dbReference type="Pfam" id="PF13523">
    <property type="entry name" value="Acetyltransf_8"/>
    <property type="match status" value="1"/>
</dbReference>
<dbReference type="SUPFAM" id="SSF55729">
    <property type="entry name" value="Acyl-CoA N-acyltransferases (Nat)"/>
    <property type="match status" value="1"/>
</dbReference>
<dbReference type="AlphaFoldDB" id="A0A928VRH0"/>
<dbReference type="InterPro" id="IPR016181">
    <property type="entry name" value="Acyl_CoA_acyltransferase"/>
</dbReference>
<feature type="domain" description="N-acetyltransferase" evidence="1">
    <location>
        <begin position="10"/>
        <end position="168"/>
    </location>
</feature>
<comment type="caution">
    <text evidence="2">The sequence shown here is derived from an EMBL/GenBank/DDBJ whole genome shotgun (WGS) entry which is preliminary data.</text>
</comment>
<name>A0A928VRH0_9CYAN</name>